<dbReference type="PROSITE" id="PS50835">
    <property type="entry name" value="IG_LIKE"/>
    <property type="match status" value="1"/>
</dbReference>
<dbReference type="GO" id="GO:0002682">
    <property type="term" value="P:regulation of immune system process"/>
    <property type="evidence" value="ECO:0007669"/>
    <property type="project" value="TreeGrafter"/>
</dbReference>
<feature type="compositionally biased region" description="Basic and acidic residues" evidence="5">
    <location>
        <begin position="362"/>
        <end position="380"/>
    </location>
</feature>
<keyword evidence="6" id="KW-0812">Transmembrane</keyword>
<evidence type="ECO:0000256" key="6">
    <source>
        <dbReference type="SAM" id="Phobius"/>
    </source>
</evidence>
<dbReference type="SMART" id="SM00408">
    <property type="entry name" value="IGc2"/>
    <property type="match status" value="1"/>
</dbReference>
<keyword evidence="1 7" id="KW-0732">Signal</keyword>
<dbReference type="PANTHER" id="PTHR44427">
    <property type="entry name" value="CARCINOEMBRYONIC ANTIGEN-RELATED CELL ADHESION MOLECULE 19"/>
    <property type="match status" value="1"/>
</dbReference>
<evidence type="ECO:0000256" key="4">
    <source>
        <dbReference type="ARBA" id="ARBA00038222"/>
    </source>
</evidence>
<feature type="chain" id="PRO_5023841553" description="Ig-like domain-containing protein" evidence="7">
    <location>
        <begin position="35"/>
        <end position="412"/>
    </location>
</feature>
<evidence type="ECO:0000256" key="5">
    <source>
        <dbReference type="SAM" id="MobiDB-lite"/>
    </source>
</evidence>
<dbReference type="InterPro" id="IPR007110">
    <property type="entry name" value="Ig-like_dom"/>
</dbReference>
<dbReference type="GO" id="GO:0007165">
    <property type="term" value="P:signal transduction"/>
    <property type="evidence" value="ECO:0007669"/>
    <property type="project" value="TreeGrafter"/>
</dbReference>
<accession>A0A5J5MNN1</accession>
<feature type="transmembrane region" description="Helical" evidence="6">
    <location>
        <begin position="318"/>
        <end position="345"/>
    </location>
</feature>
<dbReference type="GO" id="GO:0009986">
    <property type="term" value="C:cell surface"/>
    <property type="evidence" value="ECO:0007669"/>
    <property type="project" value="TreeGrafter"/>
</dbReference>
<dbReference type="InterPro" id="IPR003599">
    <property type="entry name" value="Ig_sub"/>
</dbReference>
<evidence type="ECO:0000256" key="7">
    <source>
        <dbReference type="SAM" id="SignalP"/>
    </source>
</evidence>
<comment type="caution">
    <text evidence="9">The sequence shown here is derived from an EMBL/GenBank/DDBJ whole genome shotgun (WGS) entry which is preliminary data.</text>
</comment>
<keyword evidence="6" id="KW-1133">Transmembrane helix</keyword>
<dbReference type="InterPro" id="IPR036179">
    <property type="entry name" value="Ig-like_dom_sf"/>
</dbReference>
<feature type="region of interest" description="Disordered" evidence="5">
    <location>
        <begin position="393"/>
        <end position="412"/>
    </location>
</feature>
<dbReference type="EMBL" id="VCEB01000002">
    <property type="protein sequence ID" value="KAB0381809.1"/>
    <property type="molecule type" value="Genomic_DNA"/>
</dbReference>
<evidence type="ECO:0000259" key="8">
    <source>
        <dbReference type="PROSITE" id="PS50835"/>
    </source>
</evidence>
<dbReference type="FunFam" id="2.60.40.10:FF:000244">
    <property type="entry name" value="carcinoembryonic antigen-related cell adhesion molecule 16"/>
    <property type="match status" value="1"/>
</dbReference>
<feature type="region of interest" description="Disordered" evidence="5">
    <location>
        <begin position="362"/>
        <end position="381"/>
    </location>
</feature>
<organism evidence="9 10">
    <name type="scientific">Muntiacus reevesi</name>
    <name type="common">Reeves' muntjac</name>
    <name type="synonym">Cervus reevesi</name>
    <dbReference type="NCBI Taxonomy" id="9886"/>
    <lineage>
        <taxon>Eukaryota</taxon>
        <taxon>Metazoa</taxon>
        <taxon>Chordata</taxon>
        <taxon>Craniata</taxon>
        <taxon>Vertebrata</taxon>
        <taxon>Euteleostomi</taxon>
        <taxon>Mammalia</taxon>
        <taxon>Eutheria</taxon>
        <taxon>Laurasiatheria</taxon>
        <taxon>Artiodactyla</taxon>
        <taxon>Ruminantia</taxon>
        <taxon>Pecora</taxon>
        <taxon>Cervidae</taxon>
        <taxon>Muntiacinae</taxon>
        <taxon>Muntiacus</taxon>
    </lineage>
</organism>
<evidence type="ECO:0000313" key="9">
    <source>
        <dbReference type="EMBL" id="KAB0381809.1"/>
    </source>
</evidence>
<evidence type="ECO:0000256" key="3">
    <source>
        <dbReference type="ARBA" id="ARBA00023319"/>
    </source>
</evidence>
<protein>
    <recommendedName>
        <fullName evidence="8">Ig-like domain-containing protein</fullName>
    </recommendedName>
</protein>
<keyword evidence="3" id="KW-0393">Immunoglobulin domain</keyword>
<dbReference type="PANTHER" id="PTHR44427:SF1">
    <property type="entry name" value="CARCINOEMBRYONIC ANTIGEN-RELATED CELL ADHESION MOLECULE 1"/>
    <property type="match status" value="1"/>
</dbReference>
<feature type="domain" description="Ig-like" evidence="8">
    <location>
        <begin position="220"/>
        <end position="305"/>
    </location>
</feature>
<dbReference type="Pfam" id="PF07686">
    <property type="entry name" value="V-set"/>
    <property type="match status" value="1"/>
</dbReference>
<evidence type="ECO:0000313" key="10">
    <source>
        <dbReference type="Proteomes" id="UP000326062"/>
    </source>
</evidence>
<dbReference type="InterPro" id="IPR013783">
    <property type="entry name" value="Ig-like_fold"/>
</dbReference>
<dbReference type="SMART" id="SM00409">
    <property type="entry name" value="IG"/>
    <property type="match status" value="2"/>
</dbReference>
<dbReference type="InterPro" id="IPR003598">
    <property type="entry name" value="Ig_sub2"/>
</dbReference>
<gene>
    <name evidence="9" type="ORF">FD755_003726</name>
</gene>
<feature type="compositionally biased region" description="Polar residues" evidence="5">
    <location>
        <begin position="398"/>
        <end position="412"/>
    </location>
</feature>
<evidence type="ECO:0000256" key="1">
    <source>
        <dbReference type="ARBA" id="ARBA00022729"/>
    </source>
</evidence>
<dbReference type="GO" id="GO:1990782">
    <property type="term" value="F:protein tyrosine kinase binding"/>
    <property type="evidence" value="ECO:0007669"/>
    <property type="project" value="TreeGrafter"/>
</dbReference>
<comment type="similarity">
    <text evidence="4">Belongs to the immunoglobulin superfamily. CEA family.</text>
</comment>
<dbReference type="GO" id="GO:0005886">
    <property type="term" value="C:plasma membrane"/>
    <property type="evidence" value="ECO:0007669"/>
    <property type="project" value="TreeGrafter"/>
</dbReference>
<dbReference type="SUPFAM" id="SSF48726">
    <property type="entry name" value="Immunoglobulin"/>
    <property type="match status" value="2"/>
</dbReference>
<dbReference type="Gene3D" id="2.60.40.10">
    <property type="entry name" value="Immunoglobulins"/>
    <property type="match status" value="2"/>
</dbReference>
<evidence type="ECO:0000256" key="2">
    <source>
        <dbReference type="ARBA" id="ARBA00023180"/>
    </source>
</evidence>
<keyword evidence="6" id="KW-0472">Membrane</keyword>
<dbReference type="InterPro" id="IPR050831">
    <property type="entry name" value="CEA_cell_adhesion"/>
</dbReference>
<dbReference type="CDD" id="cd05774">
    <property type="entry name" value="IgV_CEACAM_D1"/>
    <property type="match status" value="1"/>
</dbReference>
<keyword evidence="2" id="KW-0325">Glycoprotein</keyword>
<feature type="compositionally biased region" description="Low complexity" evidence="5">
    <location>
        <begin position="181"/>
        <end position="193"/>
    </location>
</feature>
<sequence>MEPPSGPSRRRCVPWKRLLLAASLLTFWTLPTTTQLSIETVPPLAAEGSNVLLLAHNMTEKTLCYFWYRGESEETIKLIASYTVATNLITTGPAHSGRETLYPNGTLLIQNVTQKDTGSYTLLILKFDLKAGQTGHLYVHQGRSDARDSAEGENSQSSPPGSLPATLTLRKTLQNSAGAWPEGSSQRSSGPRGSPSPDPVPGSRLQRPRRTWAADPVAWPSLQASNTTVAEHEGSVVLTCLTDETGVSICWCFEGQSLLLTRGMTLSLDNSTLTIDPVSRKDAGDYQCEVSNRANSSKSDPLRLHVKYKPTPESSSDLSAGAIVGVVTVAAAGVALIVALVYFLYIRETRRATDQCNLTEHKSSDHNHIHSDSSPEKVNEVEYSSLNFNAQEIKKKATSASPSPTRTETIQK</sequence>
<feature type="signal peptide" evidence="7">
    <location>
        <begin position="1"/>
        <end position="34"/>
    </location>
</feature>
<dbReference type="Pfam" id="PF13927">
    <property type="entry name" value="Ig_3"/>
    <property type="match status" value="1"/>
</dbReference>
<dbReference type="AlphaFoldDB" id="A0A5J5MNN1"/>
<dbReference type="Proteomes" id="UP000326062">
    <property type="component" value="Chromosome 2"/>
</dbReference>
<proteinExistence type="inferred from homology"/>
<feature type="region of interest" description="Disordered" evidence="5">
    <location>
        <begin position="142"/>
        <end position="212"/>
    </location>
</feature>
<keyword evidence="10" id="KW-1185">Reference proteome</keyword>
<name>A0A5J5MNN1_MUNRE</name>
<dbReference type="InterPro" id="IPR013106">
    <property type="entry name" value="Ig_V-set"/>
</dbReference>
<reference evidence="9 10" key="1">
    <citation type="submission" date="2019-06" db="EMBL/GenBank/DDBJ databases">
        <title>Discovery of a novel chromosome fission-fusion reversal in muntjac.</title>
        <authorList>
            <person name="Mudd A.B."/>
            <person name="Bredeson J.V."/>
            <person name="Baum R."/>
            <person name="Hockemeyer D."/>
            <person name="Rokhsar D.S."/>
        </authorList>
    </citation>
    <scope>NUCLEOTIDE SEQUENCE [LARGE SCALE GENOMIC DNA]</scope>
    <source>
        <strain evidence="9">UCam_UCB_Mr</strain>
        <tissue evidence="9">Fibroblast cell line</tissue>
    </source>
</reference>